<dbReference type="Pfam" id="PF00005">
    <property type="entry name" value="ABC_tran"/>
    <property type="match status" value="1"/>
</dbReference>
<dbReference type="RefSeq" id="WP_245324935.1">
    <property type="nucleotide sequence ID" value="NZ_JAGIOL010000001.1"/>
</dbReference>
<comment type="caution">
    <text evidence="10">The sequence shown here is derived from an EMBL/GenBank/DDBJ whole genome shotgun (WGS) entry which is preliminary data.</text>
</comment>
<gene>
    <name evidence="10" type="ORF">JOF34_002308</name>
</gene>
<keyword evidence="5 7" id="KW-1133">Transmembrane helix</keyword>
<dbReference type="InterPro" id="IPR027417">
    <property type="entry name" value="P-loop_NTPase"/>
</dbReference>
<evidence type="ECO:0000256" key="5">
    <source>
        <dbReference type="ARBA" id="ARBA00022989"/>
    </source>
</evidence>
<proteinExistence type="predicted"/>
<protein>
    <submittedName>
        <fullName evidence="10">ATP-binding cassette subfamily B protein</fullName>
    </submittedName>
</protein>
<dbReference type="SMART" id="SM00382">
    <property type="entry name" value="AAA"/>
    <property type="match status" value="1"/>
</dbReference>
<dbReference type="InterPro" id="IPR003593">
    <property type="entry name" value="AAA+_ATPase"/>
</dbReference>
<dbReference type="Proteomes" id="UP001519362">
    <property type="component" value="Unassembled WGS sequence"/>
</dbReference>
<evidence type="ECO:0000256" key="2">
    <source>
        <dbReference type="ARBA" id="ARBA00022692"/>
    </source>
</evidence>
<sequence length="613" mass="66316">MRPVDEQAQRRINAQAPKVPHLGRRVIALFSPYRARIAVTALLVVVGAALGVVPALIIQRLFDDALFPADGVVQLGLLSTLVGVMIGLYVLSAVVSVVQTWFTSSVGNRVTGDLRIRMFEHLQGMELGFFTRTKTGIIQSRLQNDVGGVSGVLTSTITSILGNTVTVIASIIAMALIDWRLTLIALVVMPPLIMIQRRVGQVRARIASQTQQSLSELTAITQETLSVSGILLSKSFNTQAAESGRYAAENAKQIRLQVRQTMSGQGFFAVVQVLMSSVPAVIYLAAGLLITGGFGAMTAGTIVAFTTVQARLMMPLTSLMRVALEVQTSSALFARIFDYLDLSPAIVDRPDAKQVDEAGEDLGRIEFRDVRFRYPDAGPDGRPTLDGVSFVAEPGQHVAFVGPSGAGKTTILYLTPRMYEVSEGSVLFAGTDVRDLEARSIIDHVGIVSQETYLFHASIRDNLRYAKPDATDDEIETACRRANIHHVVESFDDGYDTIVGERGYRLSGGEKQRIAIARVLLKDPPVLLLDEATSALDTVSERVVQEAIDSAARGRTTVTVAHRLSTVIDADIIHVVEEGRIVESGTHDELLGRGGLYAALAAEQRAATRNLDR</sequence>
<organism evidence="10 11">
    <name type="scientific">Microbacterium amylolyticum</name>
    <dbReference type="NCBI Taxonomy" id="936337"/>
    <lineage>
        <taxon>Bacteria</taxon>
        <taxon>Bacillati</taxon>
        <taxon>Actinomycetota</taxon>
        <taxon>Actinomycetes</taxon>
        <taxon>Micrococcales</taxon>
        <taxon>Microbacteriaceae</taxon>
        <taxon>Microbacterium</taxon>
    </lineage>
</organism>
<dbReference type="PROSITE" id="PS50893">
    <property type="entry name" value="ABC_TRANSPORTER_2"/>
    <property type="match status" value="1"/>
</dbReference>
<dbReference type="InterPro" id="IPR017871">
    <property type="entry name" value="ABC_transporter-like_CS"/>
</dbReference>
<dbReference type="GO" id="GO:0005524">
    <property type="term" value="F:ATP binding"/>
    <property type="evidence" value="ECO:0007669"/>
    <property type="project" value="UniProtKB-KW"/>
</dbReference>
<evidence type="ECO:0000259" key="8">
    <source>
        <dbReference type="PROSITE" id="PS50893"/>
    </source>
</evidence>
<dbReference type="SUPFAM" id="SSF52540">
    <property type="entry name" value="P-loop containing nucleoside triphosphate hydrolases"/>
    <property type="match status" value="1"/>
</dbReference>
<feature type="transmembrane region" description="Helical" evidence="7">
    <location>
        <begin position="37"/>
        <end position="57"/>
    </location>
</feature>
<dbReference type="Gene3D" id="1.20.1560.10">
    <property type="entry name" value="ABC transporter type 1, transmembrane domain"/>
    <property type="match status" value="1"/>
</dbReference>
<dbReference type="EMBL" id="JAGIOL010000001">
    <property type="protein sequence ID" value="MBP2437722.1"/>
    <property type="molecule type" value="Genomic_DNA"/>
</dbReference>
<dbReference type="InterPro" id="IPR003439">
    <property type="entry name" value="ABC_transporter-like_ATP-bd"/>
</dbReference>
<accession>A0ABS4ZKA3</accession>
<keyword evidence="11" id="KW-1185">Reference proteome</keyword>
<keyword evidence="6 7" id="KW-0472">Membrane</keyword>
<name>A0ABS4ZKA3_9MICO</name>
<feature type="domain" description="ABC transmembrane type-1" evidence="9">
    <location>
        <begin position="38"/>
        <end position="328"/>
    </location>
</feature>
<dbReference type="CDD" id="cd18550">
    <property type="entry name" value="ABC_6TM_exporter_like"/>
    <property type="match status" value="1"/>
</dbReference>
<evidence type="ECO:0000256" key="4">
    <source>
        <dbReference type="ARBA" id="ARBA00022840"/>
    </source>
</evidence>
<evidence type="ECO:0000256" key="7">
    <source>
        <dbReference type="SAM" id="Phobius"/>
    </source>
</evidence>
<keyword evidence="2 7" id="KW-0812">Transmembrane</keyword>
<dbReference type="InterPro" id="IPR039421">
    <property type="entry name" value="Type_1_exporter"/>
</dbReference>
<dbReference type="Gene3D" id="3.40.50.300">
    <property type="entry name" value="P-loop containing nucleotide triphosphate hydrolases"/>
    <property type="match status" value="1"/>
</dbReference>
<dbReference type="PANTHER" id="PTHR43394:SF1">
    <property type="entry name" value="ATP-BINDING CASSETTE SUB-FAMILY B MEMBER 10, MITOCHONDRIAL"/>
    <property type="match status" value="1"/>
</dbReference>
<evidence type="ECO:0000313" key="11">
    <source>
        <dbReference type="Proteomes" id="UP001519362"/>
    </source>
</evidence>
<feature type="transmembrane region" description="Helical" evidence="7">
    <location>
        <begin position="179"/>
        <end position="195"/>
    </location>
</feature>
<comment type="subcellular location">
    <subcellularLocation>
        <location evidence="1">Cell membrane</location>
        <topology evidence="1">Multi-pass membrane protein</topology>
    </subcellularLocation>
</comment>
<evidence type="ECO:0000259" key="9">
    <source>
        <dbReference type="PROSITE" id="PS50929"/>
    </source>
</evidence>
<evidence type="ECO:0000256" key="1">
    <source>
        <dbReference type="ARBA" id="ARBA00004651"/>
    </source>
</evidence>
<dbReference type="PROSITE" id="PS50929">
    <property type="entry name" value="ABC_TM1F"/>
    <property type="match status" value="1"/>
</dbReference>
<feature type="domain" description="ABC transporter" evidence="8">
    <location>
        <begin position="365"/>
        <end position="603"/>
    </location>
</feature>
<evidence type="ECO:0000256" key="6">
    <source>
        <dbReference type="ARBA" id="ARBA00023136"/>
    </source>
</evidence>
<feature type="transmembrane region" description="Helical" evidence="7">
    <location>
        <begin position="292"/>
        <end position="312"/>
    </location>
</feature>
<feature type="transmembrane region" description="Helical" evidence="7">
    <location>
        <begin position="77"/>
        <end position="102"/>
    </location>
</feature>
<dbReference type="InterPro" id="IPR011527">
    <property type="entry name" value="ABC1_TM_dom"/>
</dbReference>
<dbReference type="PANTHER" id="PTHR43394">
    <property type="entry name" value="ATP-DEPENDENT PERMEASE MDL1, MITOCHONDRIAL"/>
    <property type="match status" value="1"/>
</dbReference>
<dbReference type="PROSITE" id="PS00211">
    <property type="entry name" value="ABC_TRANSPORTER_1"/>
    <property type="match status" value="1"/>
</dbReference>
<evidence type="ECO:0000313" key="10">
    <source>
        <dbReference type="EMBL" id="MBP2437722.1"/>
    </source>
</evidence>
<evidence type="ECO:0000256" key="3">
    <source>
        <dbReference type="ARBA" id="ARBA00022741"/>
    </source>
</evidence>
<keyword evidence="4 10" id="KW-0067">ATP-binding</keyword>
<dbReference type="InterPro" id="IPR036640">
    <property type="entry name" value="ABC1_TM_sf"/>
</dbReference>
<dbReference type="SUPFAM" id="SSF90123">
    <property type="entry name" value="ABC transporter transmembrane region"/>
    <property type="match status" value="1"/>
</dbReference>
<feature type="transmembrane region" description="Helical" evidence="7">
    <location>
        <begin position="149"/>
        <end position="173"/>
    </location>
</feature>
<reference evidence="10 11" key="1">
    <citation type="submission" date="2021-03" db="EMBL/GenBank/DDBJ databases">
        <title>Sequencing the genomes of 1000 actinobacteria strains.</title>
        <authorList>
            <person name="Klenk H.-P."/>
        </authorList>
    </citation>
    <scope>NUCLEOTIDE SEQUENCE [LARGE SCALE GENOMIC DNA]</scope>
    <source>
        <strain evidence="10 11">DSM 24221</strain>
    </source>
</reference>
<keyword evidence="3" id="KW-0547">Nucleotide-binding</keyword>
<dbReference type="Pfam" id="PF00664">
    <property type="entry name" value="ABC_membrane"/>
    <property type="match status" value="1"/>
</dbReference>